<protein>
    <submittedName>
        <fullName evidence="5">Nitroreductase</fullName>
    </submittedName>
</protein>
<evidence type="ECO:0000313" key="5">
    <source>
        <dbReference type="EMBL" id="AEV31809.1"/>
    </source>
</evidence>
<dbReference type="OrthoDB" id="9809288at2"/>
<dbReference type="Proteomes" id="UP000005631">
    <property type="component" value="Chromosome"/>
</dbReference>
<dbReference type="RefSeq" id="WP_014201170.1">
    <property type="nucleotide sequence ID" value="NC_016599.1"/>
</dbReference>
<comment type="similarity">
    <text evidence="1">Belongs to the nitroreductase family.</text>
</comment>
<feature type="compositionally biased region" description="Basic and acidic residues" evidence="3">
    <location>
        <begin position="169"/>
        <end position="188"/>
    </location>
</feature>
<evidence type="ECO:0000259" key="4">
    <source>
        <dbReference type="Pfam" id="PF00881"/>
    </source>
</evidence>
<proteinExistence type="inferred from homology"/>
<dbReference type="HOGENOM" id="CLU_070764_6_0_10"/>
<evidence type="ECO:0000256" key="3">
    <source>
        <dbReference type="SAM" id="MobiDB-lite"/>
    </source>
</evidence>
<dbReference type="CDD" id="cd02138">
    <property type="entry name" value="TdsD-like"/>
    <property type="match status" value="1"/>
</dbReference>
<reference evidence="5 6" key="1">
    <citation type="journal article" date="2012" name="Stand. Genomic Sci.">
        <title>Genome sequence of the orange-pigmented seawater bacterium Owenweeksia hongkongensis type strain (UST20020801(T)).</title>
        <authorList>
            <person name="Riedel T."/>
            <person name="Held B."/>
            <person name="Nolan M."/>
            <person name="Lucas S."/>
            <person name="Lapidus A."/>
            <person name="Tice H."/>
            <person name="Del Rio T.G."/>
            <person name="Cheng J.F."/>
            <person name="Han C."/>
            <person name="Tapia R."/>
            <person name="Goodwin L.A."/>
            <person name="Pitluck S."/>
            <person name="Liolios K."/>
            <person name="Mavromatis K."/>
            <person name="Pagani I."/>
            <person name="Ivanova N."/>
            <person name="Mikhailova N."/>
            <person name="Pati A."/>
            <person name="Chen A."/>
            <person name="Palaniappan K."/>
            <person name="Rohde M."/>
            <person name="Tindall B.J."/>
            <person name="Detter J.C."/>
            <person name="Goker M."/>
            <person name="Woyke T."/>
            <person name="Bristow J."/>
            <person name="Eisen J.A."/>
            <person name="Markowitz V."/>
            <person name="Hugenholtz P."/>
            <person name="Klenk H.P."/>
            <person name="Kyrpides N.C."/>
        </authorList>
    </citation>
    <scope>NUCLEOTIDE SEQUENCE</scope>
    <source>
        <strain evidence="6">DSM 17368 / JCM 12287 / NRRL B-23963</strain>
    </source>
</reference>
<evidence type="ECO:0000256" key="1">
    <source>
        <dbReference type="ARBA" id="ARBA00007118"/>
    </source>
</evidence>
<dbReference type="InterPro" id="IPR029479">
    <property type="entry name" value="Nitroreductase"/>
</dbReference>
<dbReference type="KEGG" id="oho:Oweho_0796"/>
<keyword evidence="2" id="KW-0560">Oxidoreductase</keyword>
<dbReference type="GO" id="GO:0016491">
    <property type="term" value="F:oxidoreductase activity"/>
    <property type="evidence" value="ECO:0007669"/>
    <property type="project" value="UniProtKB-KW"/>
</dbReference>
<dbReference type="STRING" id="926562.Oweho_0796"/>
<name>G8R259_OWEHD</name>
<dbReference type="SUPFAM" id="SSF55469">
    <property type="entry name" value="FMN-dependent nitroreductase-like"/>
    <property type="match status" value="1"/>
</dbReference>
<organism evidence="5 6">
    <name type="scientific">Owenweeksia hongkongensis (strain DSM 17368 / CIP 108786 / JCM 12287 / NRRL B-23963 / UST20020801)</name>
    <dbReference type="NCBI Taxonomy" id="926562"/>
    <lineage>
        <taxon>Bacteria</taxon>
        <taxon>Pseudomonadati</taxon>
        <taxon>Bacteroidota</taxon>
        <taxon>Flavobacteriia</taxon>
        <taxon>Flavobacteriales</taxon>
        <taxon>Owenweeksiaceae</taxon>
        <taxon>Owenweeksia</taxon>
    </lineage>
</organism>
<evidence type="ECO:0000313" key="6">
    <source>
        <dbReference type="Proteomes" id="UP000005631"/>
    </source>
</evidence>
<gene>
    <name evidence="5" type="ordered locus">Oweho_0796</name>
</gene>
<dbReference type="AlphaFoldDB" id="G8R259"/>
<keyword evidence="6" id="KW-1185">Reference proteome</keyword>
<dbReference type="PANTHER" id="PTHR43673:SF10">
    <property type="entry name" value="NADH DEHYDROGENASE_NAD(P)H NITROREDUCTASE XCC3605-RELATED"/>
    <property type="match status" value="1"/>
</dbReference>
<dbReference type="InterPro" id="IPR000415">
    <property type="entry name" value="Nitroreductase-like"/>
</dbReference>
<dbReference type="Pfam" id="PF00881">
    <property type="entry name" value="Nitroreductase"/>
    <property type="match status" value="1"/>
</dbReference>
<dbReference type="eggNOG" id="COG0778">
    <property type="taxonomic scope" value="Bacteria"/>
</dbReference>
<sequence length="207" mass="23770">MIEGKDAETKHRILPEITKRWSPRAFSEIKVEQEKLLRAFEAARWAPSSRNEQPWRFIVAQKGEEHYDKLFDCLDEGNKKWAYTAPVLAACLAKTNFDYKNKPNAHHAHDLGLAMGGLLAQATTDGLYVHQMAGIIPENILKNFNVDGEKFVPMTMFVMGYRDEHRLKELSENDQKSEHEPRKRKELSELISGSNFGEAPAWTVEEE</sequence>
<accession>G8R259</accession>
<dbReference type="Gene3D" id="3.40.109.10">
    <property type="entry name" value="NADH Oxidase"/>
    <property type="match status" value="1"/>
</dbReference>
<feature type="region of interest" description="Disordered" evidence="3">
    <location>
        <begin position="169"/>
        <end position="207"/>
    </location>
</feature>
<dbReference type="PANTHER" id="PTHR43673">
    <property type="entry name" value="NAD(P)H NITROREDUCTASE YDGI-RELATED"/>
    <property type="match status" value="1"/>
</dbReference>
<feature type="domain" description="Nitroreductase" evidence="4">
    <location>
        <begin position="17"/>
        <end position="70"/>
    </location>
</feature>
<evidence type="ECO:0000256" key="2">
    <source>
        <dbReference type="ARBA" id="ARBA00023002"/>
    </source>
</evidence>
<dbReference type="EMBL" id="CP003156">
    <property type="protein sequence ID" value="AEV31809.1"/>
    <property type="molecule type" value="Genomic_DNA"/>
</dbReference>